<evidence type="ECO:0000256" key="2">
    <source>
        <dbReference type="ARBA" id="ARBA00022741"/>
    </source>
</evidence>
<evidence type="ECO:0000256" key="1">
    <source>
        <dbReference type="ARBA" id="ARBA00022490"/>
    </source>
</evidence>
<evidence type="ECO:0000256" key="5">
    <source>
        <dbReference type="ARBA" id="ARBA00040145"/>
    </source>
</evidence>
<dbReference type="GO" id="GO:0000054">
    <property type="term" value="P:ribosomal subunit export from nucleus"/>
    <property type="evidence" value="ECO:0007669"/>
    <property type="project" value="TreeGrafter"/>
</dbReference>
<gene>
    <name evidence="7" type="ORF">JTE90_024660</name>
</gene>
<feature type="domain" description="G" evidence="6">
    <location>
        <begin position="206"/>
        <end position="263"/>
    </location>
</feature>
<evidence type="ECO:0000313" key="8">
    <source>
        <dbReference type="Proteomes" id="UP000827092"/>
    </source>
</evidence>
<dbReference type="InterPro" id="IPR027417">
    <property type="entry name" value="P-loop_NTPase"/>
</dbReference>
<protein>
    <recommendedName>
        <fullName evidence="5">Large subunit GTPase 1 homolog</fullName>
    </recommendedName>
</protein>
<dbReference type="PANTHER" id="PTHR45709">
    <property type="entry name" value="LARGE SUBUNIT GTPASE 1 HOMOLOG-RELATED"/>
    <property type="match status" value="1"/>
</dbReference>
<comment type="caution">
    <text evidence="7">The sequence shown here is derived from an EMBL/GenBank/DDBJ whole genome shotgun (WGS) entry which is preliminary data.</text>
</comment>
<dbReference type="InterPro" id="IPR006073">
    <property type="entry name" value="GTP-bd"/>
</dbReference>
<keyword evidence="4" id="KW-0342">GTP-binding</keyword>
<accession>A0AAV6U4A7</accession>
<evidence type="ECO:0000256" key="4">
    <source>
        <dbReference type="ARBA" id="ARBA00023134"/>
    </source>
</evidence>
<dbReference type="InterPro" id="IPR043358">
    <property type="entry name" value="GNL1-like"/>
</dbReference>
<reference evidence="7 8" key="1">
    <citation type="journal article" date="2022" name="Nat. Ecol. Evol.">
        <title>A masculinizing supergene underlies an exaggerated male reproductive morph in a spider.</title>
        <authorList>
            <person name="Hendrickx F."/>
            <person name="De Corte Z."/>
            <person name="Sonet G."/>
            <person name="Van Belleghem S.M."/>
            <person name="Kostlbacher S."/>
            <person name="Vangestel C."/>
        </authorList>
    </citation>
    <scope>NUCLEOTIDE SEQUENCE [LARGE SCALE GENOMIC DNA]</scope>
    <source>
        <strain evidence="7">W744_W776</strain>
    </source>
</reference>
<sequence length="294" mass="33216">MPKNSADVGKMLIKAHKKKGRYIKYEGFRHASDLPDGRDCARLDLKSVTEQTSLDDFLDKAALAENDFNAELANIKIVDPKKFTGILSEEERVLVSEAQDKNQDILCIPRRPHWDISQMSKEEIDANEREAFLVWRRRLAELQETAEHINLTPFEKNLEDGDIAPEMSVKDEVKIRNSPEVLSREDVIKFFKLKSQDRKKDDHVPTIGLVGYPNVGKSSTLNALLMVKKACVSATPGKTKHFQTHIIDEDLCLCDCPGLVFPNFISTKAEMVINGILPIDQLTESIQPVTLISF</sequence>
<keyword evidence="8" id="KW-1185">Reference proteome</keyword>
<keyword evidence="2" id="KW-0547">Nucleotide-binding</keyword>
<dbReference type="GO" id="GO:0005829">
    <property type="term" value="C:cytosol"/>
    <property type="evidence" value="ECO:0007669"/>
    <property type="project" value="TreeGrafter"/>
</dbReference>
<dbReference type="Pfam" id="PF01926">
    <property type="entry name" value="MMR_HSR1"/>
    <property type="match status" value="1"/>
</dbReference>
<evidence type="ECO:0000313" key="7">
    <source>
        <dbReference type="EMBL" id="KAG8178798.1"/>
    </source>
</evidence>
<dbReference type="GO" id="GO:0005525">
    <property type="term" value="F:GTP binding"/>
    <property type="evidence" value="ECO:0007669"/>
    <property type="project" value="UniProtKB-KW"/>
</dbReference>
<dbReference type="Gene3D" id="3.40.50.300">
    <property type="entry name" value="P-loop containing nucleotide triphosphate hydrolases"/>
    <property type="match status" value="1"/>
</dbReference>
<dbReference type="AlphaFoldDB" id="A0AAV6U4A7"/>
<dbReference type="EMBL" id="JAFNEN010000666">
    <property type="protein sequence ID" value="KAG8178798.1"/>
    <property type="molecule type" value="Genomic_DNA"/>
</dbReference>
<organism evidence="7 8">
    <name type="scientific">Oedothorax gibbosus</name>
    <dbReference type="NCBI Taxonomy" id="931172"/>
    <lineage>
        <taxon>Eukaryota</taxon>
        <taxon>Metazoa</taxon>
        <taxon>Ecdysozoa</taxon>
        <taxon>Arthropoda</taxon>
        <taxon>Chelicerata</taxon>
        <taxon>Arachnida</taxon>
        <taxon>Araneae</taxon>
        <taxon>Araneomorphae</taxon>
        <taxon>Entelegynae</taxon>
        <taxon>Araneoidea</taxon>
        <taxon>Linyphiidae</taxon>
        <taxon>Erigoninae</taxon>
        <taxon>Oedothorax</taxon>
    </lineage>
</organism>
<dbReference type="SUPFAM" id="SSF52540">
    <property type="entry name" value="P-loop containing nucleoside triphosphate hydrolases"/>
    <property type="match status" value="1"/>
</dbReference>
<keyword evidence="3" id="KW-0378">Hydrolase</keyword>
<evidence type="ECO:0000256" key="3">
    <source>
        <dbReference type="ARBA" id="ARBA00022801"/>
    </source>
</evidence>
<name>A0AAV6U4A7_9ARAC</name>
<proteinExistence type="predicted"/>
<dbReference type="GO" id="GO:0003924">
    <property type="term" value="F:GTPase activity"/>
    <property type="evidence" value="ECO:0007669"/>
    <property type="project" value="InterPro"/>
</dbReference>
<evidence type="ECO:0000259" key="6">
    <source>
        <dbReference type="Pfam" id="PF01926"/>
    </source>
</evidence>
<dbReference type="PANTHER" id="PTHR45709:SF2">
    <property type="entry name" value="LARGE SUBUNIT GTPASE 1 HOMOLOG"/>
    <property type="match status" value="1"/>
</dbReference>
<dbReference type="Proteomes" id="UP000827092">
    <property type="component" value="Unassembled WGS sequence"/>
</dbReference>
<keyword evidence="1" id="KW-0963">Cytoplasm</keyword>